<evidence type="ECO:0000259" key="2">
    <source>
        <dbReference type="Pfam" id="PF25316"/>
    </source>
</evidence>
<dbReference type="InterPro" id="IPR057345">
    <property type="entry name" value="Ig-like_TAF2"/>
</dbReference>
<dbReference type="GO" id="GO:0005669">
    <property type="term" value="C:transcription factor TFIID complex"/>
    <property type="evidence" value="ECO:0007669"/>
    <property type="project" value="InterPro"/>
</dbReference>
<dbReference type="GO" id="GO:0003682">
    <property type="term" value="F:chromatin binding"/>
    <property type="evidence" value="ECO:0007669"/>
    <property type="project" value="TreeGrafter"/>
</dbReference>
<dbReference type="GO" id="GO:0016251">
    <property type="term" value="F:RNA polymerase II general transcription initiation factor activity"/>
    <property type="evidence" value="ECO:0007669"/>
    <property type="project" value="TreeGrafter"/>
</dbReference>
<gene>
    <name evidence="3" type="ORF">FSB_LOCUS39962</name>
</gene>
<dbReference type="EMBL" id="OIVN01003557">
    <property type="protein sequence ID" value="SPD12080.1"/>
    <property type="molecule type" value="Genomic_DNA"/>
</dbReference>
<dbReference type="PANTHER" id="PTHR15137">
    <property type="entry name" value="TRANSCRIPTION INITIATION FACTOR TFIID"/>
    <property type="match status" value="1"/>
</dbReference>
<dbReference type="GO" id="GO:0000976">
    <property type="term" value="F:transcription cis-regulatory region binding"/>
    <property type="evidence" value="ECO:0007669"/>
    <property type="project" value="TreeGrafter"/>
</dbReference>
<dbReference type="AlphaFoldDB" id="A0A2N9HK16"/>
<dbReference type="GO" id="GO:0006367">
    <property type="term" value="P:transcription initiation at RNA polymerase II promoter"/>
    <property type="evidence" value="ECO:0007669"/>
    <property type="project" value="TreeGrafter"/>
</dbReference>
<dbReference type="InterPro" id="IPR037813">
    <property type="entry name" value="TAF2"/>
</dbReference>
<sequence length="163" mass="18178">MVELAVLRGCTASPDSSASVLNVNADSENRDGDIGWPGMMSIRVYELDGMYDHPILPMAGDTWQLLEIQCHSKLAARRFQKPKKGSKPDGSDDNGDVIPALDMRSSQSTVDYLNWGNGSRTWDVTFICPLQDWELEMITNFMDLHVGVLRKPVYLSGLCRVDL</sequence>
<feature type="region of interest" description="Disordered" evidence="1">
    <location>
        <begin position="78"/>
        <end position="100"/>
    </location>
</feature>
<name>A0A2N9HK16_FAGSY</name>
<accession>A0A2N9HK16</accession>
<evidence type="ECO:0000313" key="3">
    <source>
        <dbReference type="EMBL" id="SPD12080.1"/>
    </source>
</evidence>
<dbReference type="PANTHER" id="PTHR15137:SF9">
    <property type="entry name" value="TRANSCRIPTION INITIATION FACTOR TFIID SUBUNIT 2"/>
    <property type="match status" value="1"/>
</dbReference>
<dbReference type="Pfam" id="PF25316">
    <property type="entry name" value="TAF2_3rd"/>
    <property type="match status" value="1"/>
</dbReference>
<feature type="domain" description="Transcription initiation factor TFIID subunit 2 Ig-like" evidence="2">
    <location>
        <begin position="1"/>
        <end position="98"/>
    </location>
</feature>
<evidence type="ECO:0000256" key="1">
    <source>
        <dbReference type="SAM" id="MobiDB-lite"/>
    </source>
</evidence>
<protein>
    <recommendedName>
        <fullName evidence="2">Transcription initiation factor TFIID subunit 2 Ig-like domain-containing protein</fullName>
    </recommendedName>
</protein>
<organism evidence="3">
    <name type="scientific">Fagus sylvatica</name>
    <name type="common">Beechnut</name>
    <dbReference type="NCBI Taxonomy" id="28930"/>
    <lineage>
        <taxon>Eukaryota</taxon>
        <taxon>Viridiplantae</taxon>
        <taxon>Streptophyta</taxon>
        <taxon>Embryophyta</taxon>
        <taxon>Tracheophyta</taxon>
        <taxon>Spermatophyta</taxon>
        <taxon>Magnoliopsida</taxon>
        <taxon>eudicotyledons</taxon>
        <taxon>Gunneridae</taxon>
        <taxon>Pentapetalae</taxon>
        <taxon>rosids</taxon>
        <taxon>fabids</taxon>
        <taxon>Fagales</taxon>
        <taxon>Fagaceae</taxon>
        <taxon>Fagus</taxon>
    </lineage>
</organism>
<proteinExistence type="predicted"/>
<reference evidence="3" key="1">
    <citation type="submission" date="2018-02" db="EMBL/GenBank/DDBJ databases">
        <authorList>
            <person name="Cohen D.B."/>
            <person name="Kent A.D."/>
        </authorList>
    </citation>
    <scope>NUCLEOTIDE SEQUENCE</scope>
</reference>